<protein>
    <recommendedName>
        <fullName evidence="11">GPI mannosyltransferase 1</fullName>
        <ecNumber evidence="11">2.4.1.-</ecNumber>
    </recommendedName>
    <alternativeName>
        <fullName evidence="11">GPI mannosyltransferase I</fullName>
    </alternativeName>
</protein>
<evidence type="ECO:0000256" key="2">
    <source>
        <dbReference type="ARBA" id="ARBA00004687"/>
    </source>
</evidence>
<feature type="transmembrane region" description="Helical" evidence="11">
    <location>
        <begin position="12"/>
        <end position="29"/>
    </location>
</feature>
<gene>
    <name evidence="12" type="ORF">FisN_8Hh326</name>
</gene>
<comment type="function">
    <text evidence="11">Catalytic subunit of the glycosylphosphatidylinositol-mannosyltransferase I complex which catalyzes the transfer of the first mannose, via an alpha-1,4 bond from a dolichol-phosphate-mannose (Dol-P-Man) to the glucosaminyl acyl phosphatidylinositol (GlcN-(acyl)PI) intermediate to generate alpha-D-Man-(1-&gt;4)-alpha-D-GlcN-(1-&gt;6)-(1-radyl,2-acyl-sn-glycero-3-phospho)-2-acyl-inositol and participates in the sixth step of the glycosylphosphatidylinositol-anchor biosynthesis.</text>
</comment>
<evidence type="ECO:0000256" key="4">
    <source>
        <dbReference type="ARBA" id="ARBA00022502"/>
    </source>
</evidence>
<comment type="similarity">
    <text evidence="3 11">Belongs to the PIGM family.</text>
</comment>
<evidence type="ECO:0000313" key="12">
    <source>
        <dbReference type="EMBL" id="GAX25772.1"/>
    </source>
</evidence>
<dbReference type="UniPathway" id="UPA00196"/>
<keyword evidence="6 11" id="KW-0808">Transferase</keyword>
<keyword evidence="8 11" id="KW-0256">Endoplasmic reticulum</keyword>
<evidence type="ECO:0000313" key="13">
    <source>
        <dbReference type="Proteomes" id="UP000198406"/>
    </source>
</evidence>
<proteinExistence type="inferred from homology"/>
<dbReference type="EC" id="2.4.1.-" evidence="11"/>
<dbReference type="OrthoDB" id="1741594at2759"/>
<reference evidence="12 13" key="1">
    <citation type="journal article" date="2015" name="Plant Cell">
        <title>Oil accumulation by the oleaginous diatom Fistulifera solaris as revealed by the genome and transcriptome.</title>
        <authorList>
            <person name="Tanaka T."/>
            <person name="Maeda Y."/>
            <person name="Veluchamy A."/>
            <person name="Tanaka M."/>
            <person name="Abida H."/>
            <person name="Marechal E."/>
            <person name="Bowler C."/>
            <person name="Muto M."/>
            <person name="Sunaga Y."/>
            <person name="Tanaka M."/>
            <person name="Yoshino T."/>
            <person name="Taniguchi T."/>
            <person name="Fukuda Y."/>
            <person name="Nemoto M."/>
            <person name="Matsumoto M."/>
            <person name="Wong P.S."/>
            <person name="Aburatani S."/>
            <person name="Fujibuchi W."/>
        </authorList>
    </citation>
    <scope>NUCLEOTIDE SEQUENCE [LARGE SCALE GENOMIC DNA]</scope>
    <source>
        <strain evidence="12 13">JPCC DA0580</strain>
    </source>
</reference>
<dbReference type="EMBL" id="BDSP01000231">
    <property type="protein sequence ID" value="GAX25772.1"/>
    <property type="molecule type" value="Genomic_DNA"/>
</dbReference>
<feature type="transmembrane region" description="Helical" evidence="11">
    <location>
        <begin position="339"/>
        <end position="356"/>
    </location>
</feature>
<keyword evidence="9 11" id="KW-1133">Transmembrane helix</keyword>
<dbReference type="GO" id="GO:0005789">
    <property type="term" value="C:endoplasmic reticulum membrane"/>
    <property type="evidence" value="ECO:0007669"/>
    <property type="project" value="UniProtKB-SubCell"/>
</dbReference>
<keyword evidence="5 11" id="KW-0328">Glycosyltransferase</keyword>
<dbReference type="PANTHER" id="PTHR12886:SF0">
    <property type="entry name" value="GPI MANNOSYLTRANSFERASE 1"/>
    <property type="match status" value="1"/>
</dbReference>
<evidence type="ECO:0000256" key="8">
    <source>
        <dbReference type="ARBA" id="ARBA00022824"/>
    </source>
</evidence>
<dbReference type="PANTHER" id="PTHR12886">
    <property type="entry name" value="PIG-M MANNOSYLTRANSFERASE"/>
    <property type="match status" value="1"/>
</dbReference>
<evidence type="ECO:0000256" key="11">
    <source>
        <dbReference type="RuleBase" id="RU365064"/>
    </source>
</evidence>
<feature type="transmembrane region" description="Helical" evidence="11">
    <location>
        <begin position="233"/>
        <end position="259"/>
    </location>
</feature>
<keyword evidence="13" id="KW-1185">Reference proteome</keyword>
<comment type="subcellular location">
    <subcellularLocation>
        <location evidence="1 11">Endoplasmic reticulum membrane</location>
        <topology evidence="1 11">Multi-pass membrane protein</topology>
    </subcellularLocation>
</comment>
<evidence type="ECO:0000256" key="6">
    <source>
        <dbReference type="ARBA" id="ARBA00022679"/>
    </source>
</evidence>
<dbReference type="Proteomes" id="UP000198406">
    <property type="component" value="Unassembled WGS sequence"/>
</dbReference>
<comment type="caution">
    <text evidence="11">Lacks conserved residue(s) required for the propagation of feature annotation.</text>
</comment>
<accession>A0A1Z5KI63</accession>
<evidence type="ECO:0000256" key="5">
    <source>
        <dbReference type="ARBA" id="ARBA00022676"/>
    </source>
</evidence>
<organism evidence="12 13">
    <name type="scientific">Fistulifera solaris</name>
    <name type="common">Oleaginous diatom</name>
    <dbReference type="NCBI Taxonomy" id="1519565"/>
    <lineage>
        <taxon>Eukaryota</taxon>
        <taxon>Sar</taxon>
        <taxon>Stramenopiles</taxon>
        <taxon>Ochrophyta</taxon>
        <taxon>Bacillariophyta</taxon>
        <taxon>Bacillariophyceae</taxon>
        <taxon>Bacillariophycidae</taxon>
        <taxon>Naviculales</taxon>
        <taxon>Naviculaceae</taxon>
        <taxon>Fistulifera</taxon>
    </lineage>
</organism>
<dbReference type="Pfam" id="PF05007">
    <property type="entry name" value="Mannosyl_trans"/>
    <property type="match status" value="1"/>
</dbReference>
<evidence type="ECO:0000256" key="10">
    <source>
        <dbReference type="ARBA" id="ARBA00023136"/>
    </source>
</evidence>
<sequence>MITRLRFLATKHAVLLGLILRLFLAWFLPRLLDNERFIPGVAYTDIDFYVFTDAAAYIQQGQNPFNRATYRYTPFLAALLAWLPNLNYGRYLFCVADTLCGWLIVQFRKQRREADESSSLTDAFWWLYNPLAINICTRGSAESLIVLLPVLTTVWIATNYSQSTWAALLGGICHGIAVHAKLYPIIYSLSFICAFAKTEETSIHDQRANQSSVTRLFDLLKTWIKRLLQPLPVIFAFSFLATFVGLTMLAVAMYGPSALQEGLLYHFSRVDHRHNYSMHWYWIYLARSDPVLNMAWAGRLLLLPQLILLVYTSLGIAPLDLSLALFVQTFLFVAHNKVITAQYFTWYLCLLPLCSFDFQSRRVVKAVALLLTSVVFWLLSAYLLEMQGWAVHRLVWCASVVFFGANVNLLGALLSTCNVRSNTKNKIN</sequence>
<evidence type="ECO:0000256" key="3">
    <source>
        <dbReference type="ARBA" id="ARBA00011071"/>
    </source>
</evidence>
<dbReference type="AlphaFoldDB" id="A0A1Z5KI63"/>
<keyword evidence="10 11" id="KW-0472">Membrane</keyword>
<dbReference type="GO" id="GO:0004376">
    <property type="term" value="F:GPI mannosyltransferase activity"/>
    <property type="evidence" value="ECO:0007669"/>
    <property type="project" value="InterPro"/>
</dbReference>
<evidence type="ECO:0000256" key="1">
    <source>
        <dbReference type="ARBA" id="ARBA00004477"/>
    </source>
</evidence>
<feature type="transmembrane region" description="Helical" evidence="11">
    <location>
        <begin position="390"/>
        <end position="414"/>
    </location>
</feature>
<comment type="caution">
    <text evidence="12">The sequence shown here is derived from an EMBL/GenBank/DDBJ whole genome shotgun (WGS) entry which is preliminary data.</text>
</comment>
<dbReference type="InterPro" id="IPR007704">
    <property type="entry name" value="PIG-M"/>
</dbReference>
<keyword evidence="4 11" id="KW-0337">GPI-anchor biosynthesis</keyword>
<name>A0A1Z5KI63_FISSO</name>
<dbReference type="FunCoup" id="A0A1Z5KI63">
    <property type="interactions" value="656"/>
</dbReference>
<dbReference type="GO" id="GO:0051751">
    <property type="term" value="F:alpha-1,4-mannosyltransferase activity"/>
    <property type="evidence" value="ECO:0007669"/>
    <property type="project" value="InterPro"/>
</dbReference>
<dbReference type="GO" id="GO:1990529">
    <property type="term" value="C:glycosylphosphatidylinositol-mannosyltransferase I complex"/>
    <property type="evidence" value="ECO:0007669"/>
    <property type="project" value="TreeGrafter"/>
</dbReference>
<keyword evidence="7 11" id="KW-0812">Transmembrane</keyword>
<feature type="transmembrane region" description="Helical" evidence="11">
    <location>
        <begin position="363"/>
        <end position="384"/>
    </location>
</feature>
<comment type="pathway">
    <text evidence="2 11">Glycolipid biosynthesis; glycosylphosphatidylinositol-anchor biosynthesis.</text>
</comment>
<evidence type="ECO:0000256" key="9">
    <source>
        <dbReference type="ARBA" id="ARBA00022989"/>
    </source>
</evidence>
<dbReference type="InParanoid" id="A0A1Z5KI63"/>
<dbReference type="GO" id="GO:0006506">
    <property type="term" value="P:GPI anchor biosynthetic process"/>
    <property type="evidence" value="ECO:0007669"/>
    <property type="project" value="UniProtKB-UniPathway"/>
</dbReference>
<evidence type="ECO:0000256" key="7">
    <source>
        <dbReference type="ARBA" id="ARBA00022692"/>
    </source>
</evidence>